<keyword evidence="2" id="KW-1185">Reference proteome</keyword>
<dbReference type="OrthoDB" id="62120at2759"/>
<dbReference type="Proteomes" id="UP000236161">
    <property type="component" value="Unassembled WGS sequence"/>
</dbReference>
<reference evidence="1 2" key="1">
    <citation type="journal article" date="2017" name="Nature">
        <title>The Apostasia genome and the evolution of orchids.</title>
        <authorList>
            <person name="Zhang G.Q."/>
            <person name="Liu K.W."/>
            <person name="Li Z."/>
            <person name="Lohaus R."/>
            <person name="Hsiao Y.Y."/>
            <person name="Niu S.C."/>
            <person name="Wang J.Y."/>
            <person name="Lin Y.C."/>
            <person name="Xu Q."/>
            <person name="Chen L.J."/>
            <person name="Yoshida K."/>
            <person name="Fujiwara S."/>
            <person name="Wang Z.W."/>
            <person name="Zhang Y.Q."/>
            <person name="Mitsuda N."/>
            <person name="Wang M."/>
            <person name="Liu G.H."/>
            <person name="Pecoraro L."/>
            <person name="Huang H.X."/>
            <person name="Xiao X.J."/>
            <person name="Lin M."/>
            <person name="Wu X.Y."/>
            <person name="Wu W.L."/>
            <person name="Chen Y.Y."/>
            <person name="Chang S.B."/>
            <person name="Sakamoto S."/>
            <person name="Ohme-Takagi M."/>
            <person name="Yagi M."/>
            <person name="Zeng S.J."/>
            <person name="Shen C.Y."/>
            <person name="Yeh C.M."/>
            <person name="Luo Y.B."/>
            <person name="Tsai W.C."/>
            <person name="Van de Peer Y."/>
            <person name="Liu Z.J."/>
        </authorList>
    </citation>
    <scope>NUCLEOTIDE SEQUENCE [LARGE SCALE GENOMIC DNA]</scope>
    <source>
        <strain evidence="2">cv. Shenzhen</strain>
        <tissue evidence="1">Stem</tissue>
    </source>
</reference>
<evidence type="ECO:0000313" key="2">
    <source>
        <dbReference type="Proteomes" id="UP000236161"/>
    </source>
</evidence>
<proteinExistence type="predicted"/>
<accession>A0A2I0BHD4</accession>
<sequence>MSNRLLISNPMELIQFTSGSFGVLIDVHYYNLFSHMFEGMSVHQTSRMSRITLSGTIGSLDKRSFHLYWCV</sequence>
<evidence type="ECO:0000313" key="1">
    <source>
        <dbReference type="EMBL" id="PKA67199.1"/>
    </source>
</evidence>
<protein>
    <submittedName>
        <fullName evidence="1">Uncharacterized protein</fullName>
    </submittedName>
</protein>
<organism evidence="1 2">
    <name type="scientific">Apostasia shenzhenica</name>
    <dbReference type="NCBI Taxonomy" id="1088818"/>
    <lineage>
        <taxon>Eukaryota</taxon>
        <taxon>Viridiplantae</taxon>
        <taxon>Streptophyta</taxon>
        <taxon>Embryophyta</taxon>
        <taxon>Tracheophyta</taxon>
        <taxon>Spermatophyta</taxon>
        <taxon>Magnoliopsida</taxon>
        <taxon>Liliopsida</taxon>
        <taxon>Asparagales</taxon>
        <taxon>Orchidaceae</taxon>
        <taxon>Apostasioideae</taxon>
        <taxon>Apostasia</taxon>
    </lineage>
</organism>
<dbReference type="EMBL" id="KZ451883">
    <property type="protein sequence ID" value="PKA67199.1"/>
    <property type="molecule type" value="Genomic_DNA"/>
</dbReference>
<name>A0A2I0BHD4_9ASPA</name>
<dbReference type="AlphaFoldDB" id="A0A2I0BHD4"/>
<gene>
    <name evidence="1" type="ORF">AXF42_Ash004691</name>
</gene>